<evidence type="ECO:0000313" key="1">
    <source>
        <dbReference type="EMBL" id="KAH6938787.1"/>
    </source>
</evidence>
<proteinExistence type="predicted"/>
<dbReference type="EMBL" id="CM023482">
    <property type="protein sequence ID" value="KAH6938787.1"/>
    <property type="molecule type" value="Genomic_DNA"/>
</dbReference>
<organism evidence="1 2">
    <name type="scientific">Hyalomma asiaticum</name>
    <name type="common">Tick</name>
    <dbReference type="NCBI Taxonomy" id="266040"/>
    <lineage>
        <taxon>Eukaryota</taxon>
        <taxon>Metazoa</taxon>
        <taxon>Ecdysozoa</taxon>
        <taxon>Arthropoda</taxon>
        <taxon>Chelicerata</taxon>
        <taxon>Arachnida</taxon>
        <taxon>Acari</taxon>
        <taxon>Parasitiformes</taxon>
        <taxon>Ixodida</taxon>
        <taxon>Ixodoidea</taxon>
        <taxon>Ixodidae</taxon>
        <taxon>Hyalomminae</taxon>
        <taxon>Hyalomma</taxon>
    </lineage>
</organism>
<reference evidence="1" key="1">
    <citation type="submission" date="2020-05" db="EMBL/GenBank/DDBJ databases">
        <title>Large-scale comparative analyses of tick genomes elucidate their genetic diversity and vector capacities.</title>
        <authorList>
            <person name="Jia N."/>
            <person name="Wang J."/>
            <person name="Shi W."/>
            <person name="Du L."/>
            <person name="Sun Y."/>
            <person name="Zhan W."/>
            <person name="Jiang J."/>
            <person name="Wang Q."/>
            <person name="Zhang B."/>
            <person name="Ji P."/>
            <person name="Sakyi L.B."/>
            <person name="Cui X."/>
            <person name="Yuan T."/>
            <person name="Jiang B."/>
            <person name="Yang W."/>
            <person name="Lam T.T.-Y."/>
            <person name="Chang Q."/>
            <person name="Ding S."/>
            <person name="Wang X."/>
            <person name="Zhu J."/>
            <person name="Ruan X."/>
            <person name="Zhao L."/>
            <person name="Wei J."/>
            <person name="Que T."/>
            <person name="Du C."/>
            <person name="Cheng J."/>
            <person name="Dai P."/>
            <person name="Han X."/>
            <person name="Huang E."/>
            <person name="Gao Y."/>
            <person name="Liu J."/>
            <person name="Shao H."/>
            <person name="Ye R."/>
            <person name="Li L."/>
            <person name="Wei W."/>
            <person name="Wang X."/>
            <person name="Wang C."/>
            <person name="Yang T."/>
            <person name="Huo Q."/>
            <person name="Li W."/>
            <person name="Guo W."/>
            <person name="Chen H."/>
            <person name="Zhou L."/>
            <person name="Ni X."/>
            <person name="Tian J."/>
            <person name="Zhou Y."/>
            <person name="Sheng Y."/>
            <person name="Liu T."/>
            <person name="Pan Y."/>
            <person name="Xia L."/>
            <person name="Li J."/>
            <person name="Zhao F."/>
            <person name="Cao W."/>
        </authorList>
    </citation>
    <scope>NUCLEOTIDE SEQUENCE</scope>
    <source>
        <strain evidence="1">Hyas-2018</strain>
    </source>
</reference>
<protein>
    <submittedName>
        <fullName evidence="1">Uncharacterized protein</fullName>
    </submittedName>
</protein>
<keyword evidence="2" id="KW-1185">Reference proteome</keyword>
<comment type="caution">
    <text evidence="1">The sequence shown here is derived from an EMBL/GenBank/DDBJ whole genome shotgun (WGS) entry which is preliminary data.</text>
</comment>
<name>A0ACB7SXM7_HYAAI</name>
<gene>
    <name evidence="1" type="ORF">HPB50_012648</name>
</gene>
<accession>A0ACB7SXM7</accession>
<sequence>MSKRISGESGCRQAVAPSGGSSYPCTRARGAQGAPADPPVDKAVYECEVCSRAFGTQRGLSLHQTKARHKRPTATKVHAAKADLRKVHDATGDESKAPRRGHQGEGEGATVDGSEGVEIVGVERALNEVTGTPSGSEGVTESEPRRGRQLSETTCETSGIELSAKVPEKEQNKGRRKANSEHTAPEVLDAAVAHTPTGHTMRASVCVDRRATPGPPDPIVMPSAVVCEPSGGHNDGAFWRGTGARPKDGRTIPPGQVASAIGPRRLTPRSCANSLAPTTVGPMTAESEPDPHVAMGTIPEVTHTPRSHALGATDVRDELAPPDPPVPAVRTAVVVRGPADGKSQGSIWRSTGARLRGRRILPSDLLSDSSDSEEDPAFCRDCVRVLLRRIYANGVPYGLGHNCRAHLSDVQTTSRPDGDLASSLGSGGILASRIILALALLRSRRPWTGTFSSGLTPVGMAATRSACADLALERLVTTVSHPEAWENASGGKDCRSTSQSITAQFQGAYAGEERRTPQQHLAALNQTQFGPASQRRGP</sequence>
<evidence type="ECO:0000313" key="2">
    <source>
        <dbReference type="Proteomes" id="UP000821845"/>
    </source>
</evidence>
<dbReference type="Proteomes" id="UP000821845">
    <property type="component" value="Chromosome 2"/>
</dbReference>